<dbReference type="Gene3D" id="3.60.15.10">
    <property type="entry name" value="Ribonuclease Z/Hydroxyacylglutathione hydrolase-like"/>
    <property type="match status" value="1"/>
</dbReference>
<gene>
    <name evidence="1" type="ORF">SDC9_76288</name>
</gene>
<dbReference type="SUPFAM" id="SSF56281">
    <property type="entry name" value="Metallo-hydrolase/oxidoreductase"/>
    <property type="match status" value="1"/>
</dbReference>
<proteinExistence type="predicted"/>
<protein>
    <recommendedName>
        <fullName evidence="2">Metallo-beta-lactamase domain-containing protein</fullName>
    </recommendedName>
</protein>
<dbReference type="EMBL" id="VSSQ01005596">
    <property type="protein sequence ID" value="MPM29747.1"/>
    <property type="molecule type" value="Genomic_DNA"/>
</dbReference>
<dbReference type="Pfam" id="PF13483">
    <property type="entry name" value="Lactamase_B_3"/>
    <property type="match status" value="1"/>
</dbReference>
<evidence type="ECO:0000313" key="1">
    <source>
        <dbReference type="EMBL" id="MPM29747.1"/>
    </source>
</evidence>
<dbReference type="InterPro" id="IPR036866">
    <property type="entry name" value="RibonucZ/Hydroxyglut_hydro"/>
</dbReference>
<dbReference type="PANTHER" id="PTHR42967:SF1">
    <property type="entry name" value="MBL FOLD METALLO-HYDROLASE"/>
    <property type="match status" value="1"/>
</dbReference>
<name>A0A644YN84_9ZZZZ</name>
<dbReference type="PANTHER" id="PTHR42967">
    <property type="entry name" value="METAL DEPENDENT HYDROLASE"/>
    <property type="match status" value="1"/>
</dbReference>
<comment type="caution">
    <text evidence="1">The sequence shown here is derived from an EMBL/GenBank/DDBJ whole genome shotgun (WGS) entry which is preliminary data.</text>
</comment>
<dbReference type="AlphaFoldDB" id="A0A644YN84"/>
<evidence type="ECO:0008006" key="2">
    <source>
        <dbReference type="Google" id="ProtNLM"/>
    </source>
</evidence>
<sequence>MLGLFVHGYGMDCTYLGHSAFLLETENVYLLFDYTKGSLTLPALDKPLVVFASHRHGDHFSPEIFGLAKREGRTTFVLSSDIATHHAGGVESVVWLGPYEEAEVEGIAIRTLKSTDEGVAFILEMEGKTLYFAGDLNHWHWNGESEEYNRQMEEDYHQELRLLPRALDVAFVPVDPRLEDAYSLGAKDLLEQISVKYLVPMHLWGAYELCSRLAQELQEQNLTTAVAILHAEPQTWRIV</sequence>
<accession>A0A644YN84</accession>
<reference evidence="1" key="1">
    <citation type="submission" date="2019-08" db="EMBL/GenBank/DDBJ databases">
        <authorList>
            <person name="Kucharzyk K."/>
            <person name="Murdoch R.W."/>
            <person name="Higgins S."/>
            <person name="Loffler F."/>
        </authorList>
    </citation>
    <scope>NUCLEOTIDE SEQUENCE</scope>
</reference>
<organism evidence="1">
    <name type="scientific">bioreactor metagenome</name>
    <dbReference type="NCBI Taxonomy" id="1076179"/>
    <lineage>
        <taxon>unclassified sequences</taxon>
        <taxon>metagenomes</taxon>
        <taxon>ecological metagenomes</taxon>
    </lineage>
</organism>